<feature type="transmembrane region" description="Helical" evidence="1">
    <location>
        <begin position="140"/>
        <end position="165"/>
    </location>
</feature>
<keyword evidence="1" id="KW-1133">Transmembrane helix</keyword>
<feature type="transmembrane region" description="Helical" evidence="1">
    <location>
        <begin position="224"/>
        <end position="241"/>
    </location>
</feature>
<keyword evidence="1" id="KW-0472">Membrane</keyword>
<gene>
    <name evidence="2" type="ORF">OMW55_08530</name>
</gene>
<proteinExistence type="predicted"/>
<accession>A0ABT3JFN3</accession>
<name>A0ABT3JFN3_9SPHN</name>
<comment type="caution">
    <text evidence="2">The sequence shown here is derived from an EMBL/GenBank/DDBJ whole genome shotgun (WGS) entry which is preliminary data.</text>
</comment>
<keyword evidence="1" id="KW-0812">Transmembrane</keyword>
<evidence type="ECO:0000313" key="3">
    <source>
        <dbReference type="Proteomes" id="UP001526246"/>
    </source>
</evidence>
<feature type="transmembrane region" description="Helical" evidence="1">
    <location>
        <begin position="177"/>
        <end position="204"/>
    </location>
</feature>
<dbReference type="RefSeq" id="WP_264882402.1">
    <property type="nucleotide sequence ID" value="NZ_JAPDOB010000002.1"/>
</dbReference>
<evidence type="ECO:0008006" key="4">
    <source>
        <dbReference type="Google" id="ProtNLM"/>
    </source>
</evidence>
<sequence length="527" mass="58902">MDWMVASPPNTAALRRSKQWWERRWFVALVILLTTVPLLYPPVPPLVDLLGHMGRYRVALDLQDSASLQRFYAFQWKIVGNLGVDLLVVPLAKLIGLEAATKLIVIAIPPLTAGGMLWAAREVHYRLPPTALFALPFVYGHHFLFGFVNFALSMAFAFVAFGLWLRLGRLGKTRLRAALFVPISILVWLTHAFGWGMLGLLAFASETVRQHDKGKGWLMSAPHAAFECLSLAPPVLLMIAWRESSGGNTVDWFNWEIKWRWITMALRDRWRTFDLASVAVTGGVFLLALIHPRLTLSRMLFFTLLVLSIAFAILPRIIFGSAYADMRLVPYLWAVAMLAIRFREKTDLRLARMLAVAALAFFLVRIGANTWSLALAAHEQRQLLTALDRMPQGARVASLVGISCRERSWPMWRNSHLGGLVVVRKQGFSNDHWDVPGAKLLTVTYGDAGLFRYDPSNLVRDPACRLGSAHPIGPMLRLLPADAFDYLWLVDPPAYDPALVAGYQKVWAGPNGSALYRLPGADANNAS</sequence>
<feature type="transmembrane region" description="Helical" evidence="1">
    <location>
        <begin position="25"/>
        <end position="43"/>
    </location>
</feature>
<reference evidence="2 3" key="1">
    <citation type="submission" date="2022-10" db="EMBL/GenBank/DDBJ databases">
        <title>Sphingomonas sp.</title>
        <authorList>
            <person name="Jin C."/>
        </authorList>
    </citation>
    <scope>NUCLEOTIDE SEQUENCE [LARGE SCALE GENOMIC DNA]</scope>
    <source>
        <strain evidence="2 3">BN140010</strain>
    </source>
</reference>
<feature type="transmembrane region" description="Helical" evidence="1">
    <location>
        <begin position="272"/>
        <end position="290"/>
    </location>
</feature>
<feature type="transmembrane region" description="Helical" evidence="1">
    <location>
        <begin position="296"/>
        <end position="314"/>
    </location>
</feature>
<keyword evidence="3" id="KW-1185">Reference proteome</keyword>
<evidence type="ECO:0000256" key="1">
    <source>
        <dbReference type="SAM" id="Phobius"/>
    </source>
</evidence>
<dbReference type="EMBL" id="JAPDOB010000002">
    <property type="protein sequence ID" value="MCW3797848.1"/>
    <property type="molecule type" value="Genomic_DNA"/>
</dbReference>
<evidence type="ECO:0000313" key="2">
    <source>
        <dbReference type="EMBL" id="MCW3797848.1"/>
    </source>
</evidence>
<feature type="transmembrane region" description="Helical" evidence="1">
    <location>
        <begin position="103"/>
        <end position="120"/>
    </location>
</feature>
<feature type="transmembrane region" description="Helical" evidence="1">
    <location>
        <begin position="354"/>
        <end position="377"/>
    </location>
</feature>
<feature type="transmembrane region" description="Helical" evidence="1">
    <location>
        <begin position="78"/>
        <end position="96"/>
    </location>
</feature>
<protein>
    <recommendedName>
        <fullName evidence="4">Glycosyltransferase RgtA/B/C/D-like domain-containing protein</fullName>
    </recommendedName>
</protein>
<dbReference type="Proteomes" id="UP001526246">
    <property type="component" value="Unassembled WGS sequence"/>
</dbReference>
<organism evidence="2 3">
    <name type="scientific">Sphingomonas arvum</name>
    <dbReference type="NCBI Taxonomy" id="2992113"/>
    <lineage>
        <taxon>Bacteria</taxon>
        <taxon>Pseudomonadati</taxon>
        <taxon>Pseudomonadota</taxon>
        <taxon>Alphaproteobacteria</taxon>
        <taxon>Sphingomonadales</taxon>
        <taxon>Sphingomonadaceae</taxon>
        <taxon>Sphingomonas</taxon>
    </lineage>
</organism>